<dbReference type="RefSeq" id="WP_143124508.1">
    <property type="nucleotide sequence ID" value="NZ_VJMG01000016.1"/>
</dbReference>
<organism evidence="1 2">
    <name type="scientific">Rhizobium straminoryzae</name>
    <dbReference type="NCBI Taxonomy" id="1387186"/>
    <lineage>
        <taxon>Bacteria</taxon>
        <taxon>Pseudomonadati</taxon>
        <taxon>Pseudomonadota</taxon>
        <taxon>Alphaproteobacteria</taxon>
        <taxon>Hyphomicrobiales</taxon>
        <taxon>Rhizobiaceae</taxon>
        <taxon>Rhizobium/Agrobacterium group</taxon>
        <taxon>Rhizobium</taxon>
    </lineage>
</organism>
<dbReference type="AlphaFoldDB" id="A0A549TDL5"/>
<evidence type="ECO:0000313" key="1">
    <source>
        <dbReference type="EMBL" id="TRL40106.1"/>
    </source>
</evidence>
<sequence length="82" mass="9114">MSKISADEFDRKFDDGDDIDDYLDGATAKTGDIGRDLFLVKLSETAAVEMAAEAGRLGLGIDRLIERWVEERLAQHRKDAAE</sequence>
<evidence type="ECO:0000313" key="2">
    <source>
        <dbReference type="Proteomes" id="UP000316801"/>
    </source>
</evidence>
<gene>
    <name evidence="1" type="ORF">FNA46_07505</name>
</gene>
<proteinExistence type="predicted"/>
<dbReference type="EMBL" id="VJMG01000016">
    <property type="protein sequence ID" value="TRL40106.1"/>
    <property type="molecule type" value="Genomic_DNA"/>
</dbReference>
<reference evidence="1 2" key="1">
    <citation type="submission" date="2019-07" db="EMBL/GenBank/DDBJ databases">
        <title>Ln-dependent methylotrophs.</title>
        <authorList>
            <person name="Tani A."/>
        </authorList>
    </citation>
    <scope>NUCLEOTIDE SEQUENCE [LARGE SCALE GENOMIC DNA]</scope>
    <source>
        <strain evidence="1 2">SM12</strain>
    </source>
</reference>
<accession>A0A549TDL5</accession>
<name>A0A549TDL5_9HYPH</name>
<comment type="caution">
    <text evidence="1">The sequence shown here is derived from an EMBL/GenBank/DDBJ whole genome shotgun (WGS) entry which is preliminary data.</text>
</comment>
<protein>
    <submittedName>
        <fullName evidence="1">CopG family transcriptional regulator</fullName>
    </submittedName>
</protein>
<dbReference type="Proteomes" id="UP000316801">
    <property type="component" value="Unassembled WGS sequence"/>
</dbReference>
<keyword evidence="2" id="KW-1185">Reference proteome</keyword>